<keyword evidence="2 8" id="KW-0479">Metal-binding</keyword>
<evidence type="ECO:0000256" key="3">
    <source>
        <dbReference type="ARBA" id="ARBA00022792"/>
    </source>
</evidence>
<feature type="binding site" evidence="8">
    <location>
        <position position="149"/>
    </location>
    <ligand>
        <name>Zn(2+)</name>
        <dbReference type="ChEBI" id="CHEBI:29105"/>
    </ligand>
</feature>
<dbReference type="InterPro" id="IPR027540">
    <property type="entry name" value="Coq4_euk"/>
</dbReference>
<keyword evidence="10" id="KW-0830">Ubiquinone</keyword>
<dbReference type="AlphaFoldDB" id="A0A8B8G658"/>
<dbReference type="HAMAP" id="MF_03111">
    <property type="entry name" value="Coq4"/>
    <property type="match status" value="1"/>
</dbReference>
<dbReference type="EC" id="4.1.1.130" evidence="8"/>
<name>A0A8B8G658_9HEMI</name>
<keyword evidence="9" id="KW-1185">Reference proteome</keyword>
<gene>
    <name evidence="10" type="primary">LOC112689293</name>
</gene>
<proteinExistence type="inferred from homology"/>
<feature type="binding site" evidence="8">
    <location>
        <position position="165"/>
    </location>
    <ligand>
        <name>Zn(2+)</name>
        <dbReference type="ChEBI" id="CHEBI:29105"/>
    </ligand>
</feature>
<comment type="similarity">
    <text evidence="8">Belongs to the COQ4 family.</text>
</comment>
<evidence type="ECO:0000256" key="1">
    <source>
        <dbReference type="ARBA" id="ARBA00022688"/>
    </source>
</evidence>
<keyword evidence="4 8" id="KW-0862">Zinc</keyword>
<dbReference type="PANTHER" id="PTHR12922:SF7">
    <property type="entry name" value="UBIQUINONE BIOSYNTHESIS PROTEIN COQ4 HOMOLOG, MITOCHONDRIAL"/>
    <property type="match status" value="1"/>
</dbReference>
<evidence type="ECO:0000256" key="4">
    <source>
        <dbReference type="ARBA" id="ARBA00022833"/>
    </source>
</evidence>
<comment type="catalytic activity">
    <reaction evidence="8">
        <text>a 4-hydroxy-3-methoxy-5-(all-trans-polyprenyl)benzoate + H(+) = a 2-methoxy-6-(all-trans-polyprenyl)phenol + CO2</text>
        <dbReference type="Rhea" id="RHEA:81179"/>
        <dbReference type="Rhea" id="RHEA-COMP:9551"/>
        <dbReference type="Rhea" id="RHEA-COMP:10931"/>
        <dbReference type="ChEBI" id="CHEBI:15378"/>
        <dbReference type="ChEBI" id="CHEBI:16526"/>
        <dbReference type="ChEBI" id="CHEBI:62731"/>
        <dbReference type="ChEBI" id="CHEBI:84443"/>
        <dbReference type="EC" id="4.1.1.130"/>
    </reaction>
</comment>
<feature type="binding site" evidence="8">
    <location>
        <position position="153"/>
    </location>
    <ligand>
        <name>Zn(2+)</name>
        <dbReference type="ChEBI" id="CHEBI:29105"/>
    </ligand>
</feature>
<dbReference type="UniPathway" id="UPA00232"/>
<dbReference type="OrthoDB" id="4249at2759"/>
<evidence type="ECO:0000256" key="8">
    <source>
        <dbReference type="HAMAP-Rule" id="MF_03111"/>
    </source>
</evidence>
<protein>
    <recommendedName>
        <fullName evidence="8">Ubiquinone biosynthesis protein COQ4 homolog, mitochondrial</fullName>
    </recommendedName>
    <alternativeName>
        <fullName evidence="8">4-hydroxy-3-methoxy-5-polyprenylbenzoate decarboxylase</fullName>
        <ecNumber evidence="8">4.1.1.130</ecNumber>
    </alternativeName>
    <alternativeName>
        <fullName evidence="8">Coenzyme Q biosynthesis protein 4 homolog</fullName>
    </alternativeName>
</protein>
<evidence type="ECO:0000256" key="2">
    <source>
        <dbReference type="ARBA" id="ARBA00022723"/>
    </source>
</evidence>
<dbReference type="GO" id="GO:0008270">
    <property type="term" value="F:zinc ion binding"/>
    <property type="evidence" value="ECO:0007669"/>
    <property type="project" value="UniProtKB-UniRule"/>
</dbReference>
<evidence type="ECO:0000256" key="6">
    <source>
        <dbReference type="ARBA" id="ARBA00023136"/>
    </source>
</evidence>
<feature type="binding site" evidence="8">
    <location>
        <position position="150"/>
    </location>
    <ligand>
        <name>Zn(2+)</name>
        <dbReference type="ChEBI" id="CHEBI:29105"/>
    </ligand>
</feature>
<comment type="pathway">
    <text evidence="8">Cofactor biosynthesis; ubiquinone biosynthesis.</text>
</comment>
<dbReference type="CTD" id="51117"/>
<dbReference type="RefSeq" id="XP_025418719.1">
    <property type="nucleotide sequence ID" value="XM_025562934.1"/>
</dbReference>
<evidence type="ECO:0000256" key="5">
    <source>
        <dbReference type="ARBA" id="ARBA00023128"/>
    </source>
</evidence>
<dbReference type="GeneID" id="112689293"/>
<evidence type="ECO:0000256" key="7">
    <source>
        <dbReference type="ARBA" id="ARBA00023239"/>
    </source>
</evidence>
<dbReference type="Proteomes" id="UP000694846">
    <property type="component" value="Unplaced"/>
</dbReference>
<evidence type="ECO:0000313" key="9">
    <source>
        <dbReference type="Proteomes" id="UP000694846"/>
    </source>
</evidence>
<organism evidence="9 10">
    <name type="scientific">Sipha flava</name>
    <name type="common">yellow sugarcane aphid</name>
    <dbReference type="NCBI Taxonomy" id="143950"/>
    <lineage>
        <taxon>Eukaryota</taxon>
        <taxon>Metazoa</taxon>
        <taxon>Ecdysozoa</taxon>
        <taxon>Arthropoda</taxon>
        <taxon>Hexapoda</taxon>
        <taxon>Insecta</taxon>
        <taxon>Pterygota</taxon>
        <taxon>Neoptera</taxon>
        <taxon>Paraneoptera</taxon>
        <taxon>Hemiptera</taxon>
        <taxon>Sternorrhyncha</taxon>
        <taxon>Aphidomorpha</taxon>
        <taxon>Aphidoidea</taxon>
        <taxon>Aphididae</taxon>
        <taxon>Sipha</taxon>
    </lineage>
</organism>
<comment type="cofactor">
    <cofactor evidence="8">
        <name>Zn(2+)</name>
        <dbReference type="ChEBI" id="CHEBI:29105"/>
    </cofactor>
</comment>
<reference evidence="10" key="1">
    <citation type="submission" date="2025-08" db="UniProtKB">
        <authorList>
            <consortium name="RefSeq"/>
        </authorList>
    </citation>
    <scope>IDENTIFICATION</scope>
    <source>
        <tissue evidence="10">Whole body</tissue>
    </source>
</reference>
<comment type="subunit">
    <text evidence="8">Component of a multi-subunit COQ enzyme complex.</text>
</comment>
<keyword evidence="5 8" id="KW-0496">Mitochondrion</keyword>
<evidence type="ECO:0000313" key="10">
    <source>
        <dbReference type="RefSeq" id="XP_025418719.1"/>
    </source>
</evidence>
<sequence>MFKRIIISNNQKYRQMSDFITQYNESHIITTPLQKILLSVGSATVSLFDPQRADMIATLGETTGVHALQYMKDKMMNSQEGSEILKLQPRINTSTVDLEKLKDMPKNTLGYAYYKFLEDNKVTPDSRGSVQFIDDIELAYVMQRYREVHDLIHTVLGMPTNMLGEVTVKWIEAFQTKLPMTLGGGLFGALRLKPKQRQQYVKYYLPWAIQTGLNSHFMLNIYFEKRWEQPIEELHKELNIKPIEIVDLK</sequence>
<comment type="subcellular location">
    <subcellularLocation>
        <location evidence="8">Mitochondrion inner membrane</location>
        <topology evidence="8">Peripheral membrane protein</topology>
        <orientation evidence="8">Matrix side</orientation>
    </subcellularLocation>
</comment>
<dbReference type="GO" id="GO:0031314">
    <property type="term" value="C:extrinsic component of mitochondrial inner membrane"/>
    <property type="evidence" value="ECO:0007669"/>
    <property type="project" value="UniProtKB-UniRule"/>
</dbReference>
<keyword evidence="6 8" id="KW-0472">Membrane</keyword>
<keyword evidence="7 8" id="KW-0456">Lyase</keyword>
<dbReference type="PANTHER" id="PTHR12922">
    <property type="entry name" value="UBIQUINONE BIOSYNTHESIS PROTEIN"/>
    <property type="match status" value="1"/>
</dbReference>
<accession>A0A8B8G658</accession>
<comment type="function">
    <text evidence="8">Lyase that catalyzes the C1-decarboxylation of 4-hydroxy-3-methoxy-5-(all-trans-polyprenyl)benzoic acid into 2-methoxy-6-(all-trans-polyprenyl)phenol during ubiquinone biosynthesis.</text>
</comment>
<dbReference type="GO" id="GO:0120539">
    <property type="term" value="F:4-hydroxy-3-methoxy-5-polyprenylbenzoate decarboxylase activity"/>
    <property type="evidence" value="ECO:0007669"/>
    <property type="project" value="UniProtKB-EC"/>
</dbReference>
<dbReference type="Pfam" id="PF05019">
    <property type="entry name" value="Coq4"/>
    <property type="match status" value="1"/>
</dbReference>
<keyword evidence="3 8" id="KW-0999">Mitochondrion inner membrane</keyword>
<dbReference type="InterPro" id="IPR007715">
    <property type="entry name" value="Coq4"/>
</dbReference>
<keyword evidence="1 8" id="KW-0831">Ubiquinone biosynthesis</keyword>